<feature type="domain" description="Carboxylesterase type B" evidence="4">
    <location>
        <begin position="35"/>
        <end position="518"/>
    </location>
</feature>
<dbReference type="InterPro" id="IPR050654">
    <property type="entry name" value="AChE-related_enzymes"/>
</dbReference>
<dbReference type="PROSITE" id="PS00122">
    <property type="entry name" value="CARBOXYLESTERASE_B_1"/>
    <property type="match status" value="1"/>
</dbReference>
<dbReference type="PANTHER" id="PTHR43918">
    <property type="entry name" value="ACETYLCHOLINESTERASE"/>
    <property type="match status" value="1"/>
</dbReference>
<dbReference type="InterPro" id="IPR002018">
    <property type="entry name" value="CarbesteraseB"/>
</dbReference>
<dbReference type="AlphaFoldDB" id="A0A2V1E3W8"/>
<dbReference type="STRING" id="97972.A0A2V1E3W8"/>
<feature type="signal peptide" evidence="3">
    <location>
        <begin position="1"/>
        <end position="17"/>
    </location>
</feature>
<sequence length="607" mass="66012">MKMKLLLPAALLGLAISAPTAIDGKTNITYVGIERNGIDVFLGIPYAQDTSGANRFKPPQSLVAEPGSTVDATKAGLPCPQQLGQWNAPLTLLNVTEFSENCLSLNIAKPRGQEAVPGGLPVLVWIHGGSFWVGSNTEPTHMPDGFIQESVASGTPVIHVAINYRLGFFGFSQSAALRSEKSENAGLRDQRAAIEWVRDHIHAFGGNGNSITIAGQSSGGLAVGMQLLAYGGKKPLPYQRGIAQSQALEPGLLSAPNGGPSFTQEAFARVVDHIGCRVTGDYDSQEVIECLRSKDTQSLFNSSFATYLSDISHNIGDIWLPSIDGDFLPEAPSELLKKGKFGKATYMLGWTNDDTNFFTDVNIATEDQAKEFIHKYVPGITFPGATLDLVDMYNVSDFAPPPSKNTNLTAEFYLAGRVFRDILMVCEPLYYAEALHRYDNKVYLYNWNQTILDPIIASVYNVSGMGVIHTSEFAYIWGNLSTYNVSGYPFNPTDEDYNLMHRMSRTWSKFVSSGVVNDGPIFLNASVGVESGTGQAPQAWMHAFWDGSDPLSPTNSPGYAHVYTVGGANEGFFPIDGPDAPEVWRKQKLVQKCGYLNTPSVVRQLGF</sequence>
<evidence type="ECO:0000313" key="6">
    <source>
        <dbReference type="Proteomes" id="UP000244855"/>
    </source>
</evidence>
<dbReference type="PANTHER" id="PTHR43918:SF4">
    <property type="entry name" value="CARBOXYLIC ESTER HYDROLASE"/>
    <property type="match status" value="1"/>
</dbReference>
<dbReference type="InterPro" id="IPR019826">
    <property type="entry name" value="Carboxylesterase_B_AS"/>
</dbReference>
<keyword evidence="2 3" id="KW-0378">Hydrolase</keyword>
<dbReference type="EC" id="3.1.1.-" evidence="3"/>
<name>A0A2V1E3W8_9PLEO</name>
<keyword evidence="6" id="KW-1185">Reference proteome</keyword>
<protein>
    <recommendedName>
        <fullName evidence="3">Carboxylic ester hydrolase</fullName>
        <ecNumber evidence="3">3.1.1.-</ecNumber>
    </recommendedName>
</protein>
<dbReference type="OrthoDB" id="408631at2759"/>
<accession>A0A2V1E3W8</accession>
<keyword evidence="3" id="KW-0732">Signal</keyword>
<feature type="chain" id="PRO_5015797677" description="Carboxylic ester hydrolase" evidence="3">
    <location>
        <begin position="18"/>
        <end position="607"/>
    </location>
</feature>
<dbReference type="Proteomes" id="UP000244855">
    <property type="component" value="Unassembled WGS sequence"/>
</dbReference>
<dbReference type="InterPro" id="IPR029058">
    <property type="entry name" value="AB_hydrolase_fold"/>
</dbReference>
<reference evidence="5 6" key="1">
    <citation type="journal article" date="2018" name="Sci. Rep.">
        <title>Comparative genomics provides insights into the lifestyle and reveals functional heterogeneity of dark septate endophytic fungi.</title>
        <authorList>
            <person name="Knapp D.G."/>
            <person name="Nemeth J.B."/>
            <person name="Barry K."/>
            <person name="Hainaut M."/>
            <person name="Henrissat B."/>
            <person name="Johnson J."/>
            <person name="Kuo A."/>
            <person name="Lim J.H.P."/>
            <person name="Lipzen A."/>
            <person name="Nolan M."/>
            <person name="Ohm R.A."/>
            <person name="Tamas L."/>
            <person name="Grigoriev I.V."/>
            <person name="Spatafora J.W."/>
            <person name="Nagy L.G."/>
            <person name="Kovacs G.M."/>
        </authorList>
    </citation>
    <scope>NUCLEOTIDE SEQUENCE [LARGE SCALE GENOMIC DNA]</scope>
    <source>
        <strain evidence="5 6">DSE2036</strain>
    </source>
</reference>
<evidence type="ECO:0000256" key="1">
    <source>
        <dbReference type="ARBA" id="ARBA00005964"/>
    </source>
</evidence>
<evidence type="ECO:0000313" key="5">
    <source>
        <dbReference type="EMBL" id="PVI05016.1"/>
    </source>
</evidence>
<evidence type="ECO:0000256" key="3">
    <source>
        <dbReference type="RuleBase" id="RU361235"/>
    </source>
</evidence>
<dbReference type="SUPFAM" id="SSF53474">
    <property type="entry name" value="alpha/beta-Hydrolases"/>
    <property type="match status" value="1"/>
</dbReference>
<gene>
    <name evidence="5" type="ORF">DM02DRAFT_689025</name>
</gene>
<organism evidence="5 6">
    <name type="scientific">Periconia macrospinosa</name>
    <dbReference type="NCBI Taxonomy" id="97972"/>
    <lineage>
        <taxon>Eukaryota</taxon>
        <taxon>Fungi</taxon>
        <taxon>Dikarya</taxon>
        <taxon>Ascomycota</taxon>
        <taxon>Pezizomycotina</taxon>
        <taxon>Dothideomycetes</taxon>
        <taxon>Pleosporomycetidae</taxon>
        <taxon>Pleosporales</taxon>
        <taxon>Massarineae</taxon>
        <taxon>Periconiaceae</taxon>
        <taxon>Periconia</taxon>
    </lineage>
</organism>
<evidence type="ECO:0000259" key="4">
    <source>
        <dbReference type="Pfam" id="PF00135"/>
    </source>
</evidence>
<dbReference type="Pfam" id="PF00135">
    <property type="entry name" value="COesterase"/>
    <property type="match status" value="1"/>
</dbReference>
<dbReference type="Gene3D" id="3.40.50.1820">
    <property type="entry name" value="alpha/beta hydrolase"/>
    <property type="match status" value="1"/>
</dbReference>
<evidence type="ECO:0000256" key="2">
    <source>
        <dbReference type="ARBA" id="ARBA00022801"/>
    </source>
</evidence>
<proteinExistence type="inferred from homology"/>
<dbReference type="GO" id="GO:0052689">
    <property type="term" value="F:carboxylic ester hydrolase activity"/>
    <property type="evidence" value="ECO:0007669"/>
    <property type="project" value="TreeGrafter"/>
</dbReference>
<comment type="similarity">
    <text evidence="1 3">Belongs to the type-B carboxylesterase/lipase family.</text>
</comment>
<dbReference type="EMBL" id="KZ805317">
    <property type="protein sequence ID" value="PVI05016.1"/>
    <property type="molecule type" value="Genomic_DNA"/>
</dbReference>